<organism evidence="9 10">
    <name type="scientific">Coilia grayii</name>
    <name type="common">Gray's grenadier anchovy</name>
    <dbReference type="NCBI Taxonomy" id="363190"/>
    <lineage>
        <taxon>Eukaryota</taxon>
        <taxon>Metazoa</taxon>
        <taxon>Chordata</taxon>
        <taxon>Craniata</taxon>
        <taxon>Vertebrata</taxon>
        <taxon>Euteleostomi</taxon>
        <taxon>Actinopterygii</taxon>
        <taxon>Neopterygii</taxon>
        <taxon>Teleostei</taxon>
        <taxon>Clupei</taxon>
        <taxon>Clupeiformes</taxon>
        <taxon>Clupeoidei</taxon>
        <taxon>Engraulidae</taxon>
        <taxon>Coilinae</taxon>
        <taxon>Coilia</taxon>
    </lineage>
</organism>
<comment type="subcellular location">
    <subcellularLocation>
        <location evidence="1">Membrane</location>
    </subcellularLocation>
</comment>
<keyword evidence="7" id="KW-0812">Transmembrane</keyword>
<evidence type="ECO:0000256" key="6">
    <source>
        <dbReference type="ARBA" id="ARBA00023319"/>
    </source>
</evidence>
<dbReference type="InterPro" id="IPR036179">
    <property type="entry name" value="Ig-like_dom_sf"/>
</dbReference>
<dbReference type="EMBL" id="JBHFQA010000104">
    <property type="protein sequence ID" value="KAL2076721.1"/>
    <property type="molecule type" value="Genomic_DNA"/>
</dbReference>
<evidence type="ECO:0000256" key="4">
    <source>
        <dbReference type="ARBA" id="ARBA00023157"/>
    </source>
</evidence>
<dbReference type="Gene3D" id="2.60.40.10">
    <property type="entry name" value="Immunoglobulins"/>
    <property type="match status" value="2"/>
</dbReference>
<keyword evidence="3 7" id="KW-0472">Membrane</keyword>
<dbReference type="SMART" id="SM00409">
    <property type="entry name" value="IG"/>
    <property type="match status" value="2"/>
</dbReference>
<dbReference type="SUPFAM" id="SSF48726">
    <property type="entry name" value="Immunoglobulin"/>
    <property type="match status" value="2"/>
</dbReference>
<dbReference type="InterPro" id="IPR050504">
    <property type="entry name" value="IgSF_BTN/MOG"/>
</dbReference>
<proteinExistence type="predicted"/>
<name>A0ABD1IP16_9TELE</name>
<dbReference type="InterPro" id="IPR013106">
    <property type="entry name" value="Ig_V-set"/>
</dbReference>
<dbReference type="InterPro" id="IPR007110">
    <property type="entry name" value="Ig-like_dom"/>
</dbReference>
<evidence type="ECO:0000313" key="9">
    <source>
        <dbReference type="EMBL" id="KAL2076721.1"/>
    </source>
</evidence>
<evidence type="ECO:0000256" key="1">
    <source>
        <dbReference type="ARBA" id="ARBA00004370"/>
    </source>
</evidence>
<dbReference type="Pfam" id="PF07686">
    <property type="entry name" value="V-set"/>
    <property type="match status" value="1"/>
</dbReference>
<keyword evidence="6" id="KW-0393">Immunoglobulin domain</keyword>
<protein>
    <recommendedName>
        <fullName evidence="8">Ig-like domain-containing protein</fullName>
    </recommendedName>
</protein>
<dbReference type="Proteomes" id="UP001591681">
    <property type="component" value="Unassembled WGS sequence"/>
</dbReference>
<feature type="domain" description="Ig-like" evidence="8">
    <location>
        <begin position="154"/>
        <end position="251"/>
    </location>
</feature>
<sequence>MFRVKIVLVNDVCVCVCVCVSLSLSHSRMARFTMFPLLVFSTLLAATGAGVVGPDAAVVGVVGQDLLLPCTVRPVASAVDDEVKWKIGTDIVHHYHRHQDLTGQQLPDYRGRTSLSRQELLKGNVSLMLKSLKLSDAKTYRCYVAAETWAHEAPVIVTVETRGSDPSITTESLGSGRVRLQCQSEGWSSEPQVHWLNSRGQPLPAEPTVFQRLPEGLRVVRNITVKEDDGRNFTCVVSSEAQSRKHQVEVLRDQCGDIRHRYWTTPPLLLLIAVMAGLAFTASGGVEEVRWLEGEEPICTYSDGRLQVSRGFEGRVTLDTHSLQTGGLSLTLRMTRAARKHCRGIATGGPGEACRRPEGLPLGGLERPAGGLQLESL</sequence>
<gene>
    <name evidence="9" type="ORF">ACEWY4_027680</name>
</gene>
<keyword evidence="4" id="KW-1015">Disulfide bond</keyword>
<dbReference type="GO" id="GO:1903037">
    <property type="term" value="P:regulation of leukocyte cell-cell adhesion"/>
    <property type="evidence" value="ECO:0007669"/>
    <property type="project" value="UniProtKB-ARBA"/>
</dbReference>
<evidence type="ECO:0000256" key="3">
    <source>
        <dbReference type="ARBA" id="ARBA00023136"/>
    </source>
</evidence>
<evidence type="ECO:0000256" key="2">
    <source>
        <dbReference type="ARBA" id="ARBA00022729"/>
    </source>
</evidence>
<evidence type="ECO:0000256" key="7">
    <source>
        <dbReference type="SAM" id="Phobius"/>
    </source>
</evidence>
<dbReference type="Pfam" id="PF22705">
    <property type="entry name" value="C2-set_3"/>
    <property type="match status" value="1"/>
</dbReference>
<evidence type="ECO:0000256" key="5">
    <source>
        <dbReference type="ARBA" id="ARBA00023180"/>
    </source>
</evidence>
<dbReference type="GO" id="GO:0016020">
    <property type="term" value="C:membrane"/>
    <property type="evidence" value="ECO:0007669"/>
    <property type="project" value="UniProtKB-SubCell"/>
</dbReference>
<dbReference type="FunFam" id="2.60.40.10:FF:000142">
    <property type="entry name" value="V-set domain-containing T-cell activation inhibitor 1"/>
    <property type="match status" value="1"/>
</dbReference>
<dbReference type="InterPro" id="IPR013783">
    <property type="entry name" value="Ig-like_fold"/>
</dbReference>
<dbReference type="InterPro" id="IPR003599">
    <property type="entry name" value="Ig_sub"/>
</dbReference>
<dbReference type="InterPro" id="IPR053896">
    <property type="entry name" value="BTN3A2-like_Ig-C"/>
</dbReference>
<dbReference type="PROSITE" id="PS50835">
    <property type="entry name" value="IG_LIKE"/>
    <property type="match status" value="2"/>
</dbReference>
<dbReference type="PANTHER" id="PTHR24100">
    <property type="entry name" value="BUTYROPHILIN"/>
    <property type="match status" value="1"/>
</dbReference>
<dbReference type="GO" id="GO:0050863">
    <property type="term" value="P:regulation of T cell activation"/>
    <property type="evidence" value="ECO:0007669"/>
    <property type="project" value="UniProtKB-ARBA"/>
</dbReference>
<dbReference type="AlphaFoldDB" id="A0ABD1IP16"/>
<keyword evidence="10" id="KW-1185">Reference proteome</keyword>
<comment type="caution">
    <text evidence="9">The sequence shown here is derived from an EMBL/GenBank/DDBJ whole genome shotgun (WGS) entry which is preliminary data.</text>
</comment>
<accession>A0ABD1IP16</accession>
<evidence type="ECO:0000313" key="10">
    <source>
        <dbReference type="Proteomes" id="UP001591681"/>
    </source>
</evidence>
<evidence type="ECO:0000259" key="8">
    <source>
        <dbReference type="PROSITE" id="PS50835"/>
    </source>
</evidence>
<keyword evidence="2" id="KW-0732">Signal</keyword>
<feature type="transmembrane region" description="Helical" evidence="7">
    <location>
        <begin position="37"/>
        <end position="63"/>
    </location>
</feature>
<keyword evidence="7" id="KW-1133">Transmembrane helix</keyword>
<reference evidence="9 10" key="1">
    <citation type="submission" date="2024-09" db="EMBL/GenBank/DDBJ databases">
        <title>A chromosome-level genome assembly of Gray's grenadier anchovy, Coilia grayii.</title>
        <authorList>
            <person name="Fu Z."/>
        </authorList>
    </citation>
    <scope>NUCLEOTIDE SEQUENCE [LARGE SCALE GENOMIC DNA]</scope>
    <source>
        <strain evidence="9">G4</strain>
        <tissue evidence="9">Muscle</tissue>
    </source>
</reference>
<keyword evidence="5" id="KW-0325">Glycoprotein</keyword>
<feature type="domain" description="Ig-like" evidence="8">
    <location>
        <begin position="36"/>
        <end position="144"/>
    </location>
</feature>